<evidence type="ECO:0000313" key="3">
    <source>
        <dbReference type="EMBL" id="CAG5014247.1"/>
    </source>
</evidence>
<comment type="caution">
    <text evidence="3">The sequence shown here is derived from an EMBL/GenBank/DDBJ whole genome shotgun (WGS) entry which is preliminary data.</text>
</comment>
<dbReference type="Pfam" id="PF25298">
    <property type="entry name" value="Baculo_FP_2nd"/>
    <property type="match status" value="1"/>
</dbReference>
<dbReference type="OrthoDB" id="7251849at2759"/>
<dbReference type="Proteomes" id="UP000691718">
    <property type="component" value="Unassembled WGS sequence"/>
</dbReference>
<evidence type="ECO:0000256" key="1">
    <source>
        <dbReference type="SAM" id="Coils"/>
    </source>
</evidence>
<sequence>MLVRVETLERERKEQLLYISSLEAKLEDMQRLLKSTTVEIRNVPCSTRNDNKLELTNIVQNTCKVLAVDFQPSDVKDVFRIKGKSGTSTLVVDFLRTKTKQELIKSAKLYNKTHPNERLNSTLIGLGGPSIPLYLSEGLTHKGRRLLYLARDFASTAKFKYCWTSNGKVFLRKTDESPHIEIKCETDLVKLKNMK</sequence>
<keyword evidence="1" id="KW-0175">Coiled coil</keyword>
<proteinExistence type="predicted"/>
<feature type="domain" description="FP protein C-terminal" evidence="2">
    <location>
        <begin position="140"/>
        <end position="192"/>
    </location>
</feature>
<reference evidence="3" key="1">
    <citation type="submission" date="2021-04" db="EMBL/GenBank/DDBJ databases">
        <authorList>
            <person name="Tunstrom K."/>
        </authorList>
    </citation>
    <scope>NUCLEOTIDE SEQUENCE</scope>
</reference>
<accession>A0A8S3XAW2</accession>
<protein>
    <submittedName>
        <fullName evidence="3">(apollo) hypothetical protein</fullName>
    </submittedName>
</protein>
<name>A0A8S3XAW2_PARAO</name>
<evidence type="ECO:0000313" key="4">
    <source>
        <dbReference type="Proteomes" id="UP000691718"/>
    </source>
</evidence>
<dbReference type="EMBL" id="CAJQZP010001060">
    <property type="protein sequence ID" value="CAG5014247.1"/>
    <property type="molecule type" value="Genomic_DNA"/>
</dbReference>
<gene>
    <name evidence="3" type="ORF">PAPOLLO_LOCUS16116</name>
</gene>
<organism evidence="3 4">
    <name type="scientific">Parnassius apollo</name>
    <name type="common">Apollo butterfly</name>
    <name type="synonym">Papilio apollo</name>
    <dbReference type="NCBI Taxonomy" id="110799"/>
    <lineage>
        <taxon>Eukaryota</taxon>
        <taxon>Metazoa</taxon>
        <taxon>Ecdysozoa</taxon>
        <taxon>Arthropoda</taxon>
        <taxon>Hexapoda</taxon>
        <taxon>Insecta</taxon>
        <taxon>Pterygota</taxon>
        <taxon>Neoptera</taxon>
        <taxon>Endopterygota</taxon>
        <taxon>Lepidoptera</taxon>
        <taxon>Glossata</taxon>
        <taxon>Ditrysia</taxon>
        <taxon>Papilionoidea</taxon>
        <taxon>Papilionidae</taxon>
        <taxon>Parnassiinae</taxon>
        <taxon>Parnassini</taxon>
        <taxon>Parnassius</taxon>
        <taxon>Parnassius</taxon>
    </lineage>
</organism>
<keyword evidence="4" id="KW-1185">Reference proteome</keyword>
<evidence type="ECO:0000259" key="2">
    <source>
        <dbReference type="Pfam" id="PF25298"/>
    </source>
</evidence>
<dbReference type="AlphaFoldDB" id="A0A8S3XAW2"/>
<dbReference type="InterPro" id="IPR057251">
    <property type="entry name" value="FP_C"/>
</dbReference>
<feature type="coiled-coil region" evidence="1">
    <location>
        <begin position="5"/>
        <end position="39"/>
    </location>
</feature>